<reference evidence="3 4" key="1">
    <citation type="submission" date="2017-02" db="EMBL/GenBank/DDBJ databases">
        <authorList>
            <person name="Peterson S.W."/>
        </authorList>
    </citation>
    <scope>NUCLEOTIDE SEQUENCE [LARGE SCALE GENOMIC DNA]</scope>
    <source>
        <strain evidence="3 4">DSM 22335</strain>
    </source>
</reference>
<feature type="chain" id="PRO_5013227731" evidence="2">
    <location>
        <begin position="20"/>
        <end position="407"/>
    </location>
</feature>
<dbReference type="RefSeq" id="WP_078832780.1">
    <property type="nucleotide sequence ID" value="NZ_FUWH01000014.1"/>
</dbReference>
<organism evidence="3 4">
    <name type="scientific">Sediminibacterium ginsengisoli</name>
    <dbReference type="NCBI Taxonomy" id="413434"/>
    <lineage>
        <taxon>Bacteria</taxon>
        <taxon>Pseudomonadati</taxon>
        <taxon>Bacteroidota</taxon>
        <taxon>Chitinophagia</taxon>
        <taxon>Chitinophagales</taxon>
        <taxon>Chitinophagaceae</taxon>
        <taxon>Sediminibacterium</taxon>
    </lineage>
</organism>
<dbReference type="OrthoDB" id="639821at2"/>
<name>A0A1T4RT43_9BACT</name>
<sequence length="407" mass="45789">MRLIFTLFSFLLLSITADAQNITGIWRGYFSSARGLYREDVREEYYKYEVQIEQLTTNGVKGVTYSYKTTVFYGKAELQGIYSPEAQSLTIKETKLTDLKIGDKSEPCLMTCYLDYSKMGKLEVLQGTFISVNANTKADCGSGKVYLEKVPVSEFKKEDFLLKKKFPDTPKKEPAPLTKLPVRPAKPAPKTTPPAAKNNTVPNKTTPGATNKTPLTTPRNRTQAPATGRNNAPAKKQNQPQVRTPQAENKSTKPAEQVPEARSWKQDTAIVIQPEKKEPPQRIPVPRVLAERENNLVKTIYTDEEDINIAIYDNGTIDNDTISLYHNNRLAISHGKLTYNALTLKFRCDKQDPRHELVMVAENMGEIPPNTALMVITIGKNKKRMEIFLTSTEKRNAKVVIEYRPGG</sequence>
<accession>A0A1T4RT43</accession>
<dbReference type="EMBL" id="FUWH01000014">
    <property type="protein sequence ID" value="SKA19154.1"/>
    <property type="molecule type" value="Genomic_DNA"/>
</dbReference>
<feature type="region of interest" description="Disordered" evidence="1">
    <location>
        <begin position="166"/>
        <end position="266"/>
    </location>
</feature>
<evidence type="ECO:0000256" key="1">
    <source>
        <dbReference type="SAM" id="MobiDB-lite"/>
    </source>
</evidence>
<evidence type="ECO:0000313" key="4">
    <source>
        <dbReference type="Proteomes" id="UP000190888"/>
    </source>
</evidence>
<keyword evidence="2" id="KW-0732">Signal</keyword>
<dbReference type="Proteomes" id="UP000190888">
    <property type="component" value="Unassembled WGS sequence"/>
</dbReference>
<evidence type="ECO:0000256" key="2">
    <source>
        <dbReference type="SAM" id="SignalP"/>
    </source>
</evidence>
<dbReference type="STRING" id="413434.SAMN04488132_11469"/>
<dbReference type="AlphaFoldDB" id="A0A1T4RT43"/>
<feature type="compositionally biased region" description="Polar residues" evidence="1">
    <location>
        <begin position="201"/>
        <end position="254"/>
    </location>
</feature>
<proteinExistence type="predicted"/>
<feature type="signal peptide" evidence="2">
    <location>
        <begin position="1"/>
        <end position="19"/>
    </location>
</feature>
<evidence type="ECO:0000313" key="3">
    <source>
        <dbReference type="EMBL" id="SKA19154.1"/>
    </source>
</evidence>
<protein>
    <submittedName>
        <fullName evidence="3">Uncharacterized protein</fullName>
    </submittedName>
</protein>
<gene>
    <name evidence="3" type="ORF">SAMN04488132_11469</name>
</gene>
<keyword evidence="4" id="KW-1185">Reference proteome</keyword>